<keyword evidence="2" id="KW-1185">Reference proteome</keyword>
<dbReference type="OrthoDB" id="10556067at2759"/>
<gene>
    <name evidence="1" type="ORF">N7469_004256</name>
</gene>
<comment type="caution">
    <text evidence="1">The sequence shown here is derived from an EMBL/GenBank/DDBJ whole genome shotgun (WGS) entry which is preliminary data.</text>
</comment>
<accession>A0A9W9TR15</accession>
<proteinExistence type="predicted"/>
<protein>
    <submittedName>
        <fullName evidence="1">Uncharacterized protein</fullName>
    </submittedName>
</protein>
<reference evidence="1" key="2">
    <citation type="journal article" date="2023" name="IMA Fungus">
        <title>Comparative genomic study of the Penicillium genus elucidates a diverse pangenome and 15 lateral gene transfer events.</title>
        <authorList>
            <person name="Petersen C."/>
            <person name="Sorensen T."/>
            <person name="Nielsen M.R."/>
            <person name="Sondergaard T.E."/>
            <person name="Sorensen J.L."/>
            <person name="Fitzpatrick D.A."/>
            <person name="Frisvad J.C."/>
            <person name="Nielsen K.L."/>
        </authorList>
    </citation>
    <scope>NUCLEOTIDE SEQUENCE</scope>
    <source>
        <strain evidence="1">IBT 23319</strain>
    </source>
</reference>
<dbReference type="RefSeq" id="XP_056502588.1">
    <property type="nucleotide sequence ID" value="XM_056643176.1"/>
</dbReference>
<evidence type="ECO:0000313" key="1">
    <source>
        <dbReference type="EMBL" id="KAJ5235088.1"/>
    </source>
</evidence>
<name>A0A9W9TR15_PENCI</name>
<sequence>MRQTSDGAFAFASSKLTARVVDSGKREEKEEGRGGKPVIFKTRGQVISTAGAAITGAQAMRCPGASLQARWLLCLRVFGVWRQKELGDWLIAA</sequence>
<evidence type="ECO:0000313" key="2">
    <source>
        <dbReference type="Proteomes" id="UP001147733"/>
    </source>
</evidence>
<reference evidence="1" key="1">
    <citation type="submission" date="2022-11" db="EMBL/GenBank/DDBJ databases">
        <authorList>
            <person name="Petersen C."/>
        </authorList>
    </citation>
    <scope>NUCLEOTIDE SEQUENCE</scope>
    <source>
        <strain evidence="1">IBT 23319</strain>
    </source>
</reference>
<dbReference type="GeneID" id="81382343"/>
<dbReference type="AlphaFoldDB" id="A0A9W9TR15"/>
<organism evidence="1 2">
    <name type="scientific">Penicillium citrinum</name>
    <dbReference type="NCBI Taxonomy" id="5077"/>
    <lineage>
        <taxon>Eukaryota</taxon>
        <taxon>Fungi</taxon>
        <taxon>Dikarya</taxon>
        <taxon>Ascomycota</taxon>
        <taxon>Pezizomycotina</taxon>
        <taxon>Eurotiomycetes</taxon>
        <taxon>Eurotiomycetidae</taxon>
        <taxon>Eurotiales</taxon>
        <taxon>Aspergillaceae</taxon>
        <taxon>Penicillium</taxon>
    </lineage>
</organism>
<dbReference type="Proteomes" id="UP001147733">
    <property type="component" value="Unassembled WGS sequence"/>
</dbReference>
<dbReference type="EMBL" id="JAPQKT010000003">
    <property type="protein sequence ID" value="KAJ5235088.1"/>
    <property type="molecule type" value="Genomic_DNA"/>
</dbReference>